<dbReference type="Gene3D" id="3.40.50.1980">
    <property type="entry name" value="Nitrogenase molybdenum iron protein domain"/>
    <property type="match status" value="3"/>
</dbReference>
<dbReference type="EMBL" id="JBHSXQ010000004">
    <property type="protein sequence ID" value="MFC6906514.1"/>
    <property type="molecule type" value="Genomic_DNA"/>
</dbReference>
<comment type="similarity">
    <text evidence="1">Belongs to the bacterial solute-binding protein 9 family.</text>
</comment>
<comment type="caution">
    <text evidence="4">The sequence shown here is derived from an EMBL/GenBank/DDBJ whole genome shotgun (WGS) entry which is preliminary data.</text>
</comment>
<dbReference type="InterPro" id="IPR006311">
    <property type="entry name" value="TAT_signal"/>
</dbReference>
<organism evidence="4 5">
    <name type="scientific">Halalkalicoccus tibetensis</name>
    <dbReference type="NCBI Taxonomy" id="175632"/>
    <lineage>
        <taxon>Archaea</taxon>
        <taxon>Methanobacteriati</taxon>
        <taxon>Methanobacteriota</taxon>
        <taxon>Stenosarchaea group</taxon>
        <taxon>Halobacteria</taxon>
        <taxon>Halobacteriales</taxon>
        <taxon>Halococcaceae</taxon>
        <taxon>Halalkalicoccus</taxon>
    </lineage>
</organism>
<accession>A0ABD5V636</accession>
<dbReference type="PROSITE" id="PS51257">
    <property type="entry name" value="PROKAR_LIPOPROTEIN"/>
    <property type="match status" value="1"/>
</dbReference>
<keyword evidence="5" id="KW-1185">Reference proteome</keyword>
<dbReference type="SUPFAM" id="SSF53807">
    <property type="entry name" value="Helical backbone' metal receptor"/>
    <property type="match status" value="1"/>
</dbReference>
<proteinExistence type="inferred from homology"/>
<reference evidence="4 5" key="1">
    <citation type="journal article" date="2019" name="Int. J. Syst. Evol. Microbiol.">
        <title>The Global Catalogue of Microorganisms (GCM) 10K type strain sequencing project: providing services to taxonomists for standard genome sequencing and annotation.</title>
        <authorList>
            <consortium name="The Broad Institute Genomics Platform"/>
            <consortium name="The Broad Institute Genome Sequencing Center for Infectious Disease"/>
            <person name="Wu L."/>
            <person name="Ma J."/>
        </authorList>
    </citation>
    <scope>NUCLEOTIDE SEQUENCE [LARGE SCALE GENOMIC DNA]</scope>
    <source>
        <strain evidence="4 5">CGMCC 1.3240</strain>
    </source>
</reference>
<gene>
    <name evidence="4" type="ORF">ACFQGH_15055</name>
</gene>
<evidence type="ECO:0000256" key="2">
    <source>
        <dbReference type="ARBA" id="ARBA00022448"/>
    </source>
</evidence>
<keyword evidence="2" id="KW-0813">Transport</keyword>
<name>A0ABD5V636_9EURY</name>
<dbReference type="PANTHER" id="PTHR42953">
    <property type="entry name" value="HIGH-AFFINITY ZINC UPTAKE SYSTEM PROTEIN ZNUA-RELATED"/>
    <property type="match status" value="1"/>
</dbReference>
<evidence type="ECO:0000313" key="4">
    <source>
        <dbReference type="EMBL" id="MFC6906514.1"/>
    </source>
</evidence>
<evidence type="ECO:0000313" key="5">
    <source>
        <dbReference type="Proteomes" id="UP001596312"/>
    </source>
</evidence>
<dbReference type="Pfam" id="PF01297">
    <property type="entry name" value="ZnuA"/>
    <property type="match status" value="1"/>
</dbReference>
<protein>
    <submittedName>
        <fullName evidence="4">Metal ABC transporter substrate-binding protein</fullName>
    </submittedName>
</protein>
<keyword evidence="3" id="KW-0732">Signal</keyword>
<evidence type="ECO:0000256" key="3">
    <source>
        <dbReference type="ARBA" id="ARBA00022729"/>
    </source>
</evidence>
<dbReference type="RefSeq" id="WP_340605085.1">
    <property type="nucleotide sequence ID" value="NZ_JBBMXV010000004.1"/>
</dbReference>
<sequence>MDLTRRSLLRGGAGALGASALAGCLSDVEGDGGGEGSGYAAFFAIWDWTQHVGGEEFDFENPVDVGEMGHGWEPGGDLAREIAGTDAFVYLDTPEFAWAQDVAAQLEADYDDVAVIDGMAGLEGELLPWDGGDQGDHDHGEDEVEPVDHEFDPATVEVAELDVIDRRTGEVTAYLHGDHWHGGVPDVPLDETIPVGAVFEDEEGRVLPLGEDEQFQLDATIAEGAQEIIGIESSGDEVAMAGLEEGRTQVVFELLSDGEVVFDTSTDGLDAEVVEAAPEEAPEFYDPHVWVDPVLVGEMVDTIAEALAEIDPDNAGTYEENAAAYGEELDAIDGEFERIAEEAERDVAVLAGHDSFQYIEERYGFDLHTPVGASPDETPSSGDIGDTIEFVNENGIEVILYDHFESPNLAETIVENSEASEIESVSPAEGTTSEWNDEGWGWIEQMEEINVPAFAKALGAE</sequence>
<evidence type="ECO:0000256" key="1">
    <source>
        <dbReference type="ARBA" id="ARBA00011028"/>
    </source>
</evidence>
<dbReference type="AlphaFoldDB" id="A0ABD5V636"/>
<dbReference type="Proteomes" id="UP001596312">
    <property type="component" value="Unassembled WGS sequence"/>
</dbReference>
<dbReference type="InterPro" id="IPR050492">
    <property type="entry name" value="Bact_metal-bind_prot9"/>
</dbReference>
<dbReference type="PANTHER" id="PTHR42953:SF3">
    <property type="entry name" value="HIGH-AFFINITY ZINC UPTAKE SYSTEM PROTEIN ZNUA"/>
    <property type="match status" value="1"/>
</dbReference>
<dbReference type="InterPro" id="IPR006127">
    <property type="entry name" value="ZnuA-like"/>
</dbReference>
<dbReference type="PROSITE" id="PS51318">
    <property type="entry name" value="TAT"/>
    <property type="match status" value="1"/>
</dbReference>